<feature type="region of interest" description="Disordered" evidence="1">
    <location>
        <begin position="35"/>
        <end position="55"/>
    </location>
</feature>
<protein>
    <recommendedName>
        <fullName evidence="5">Cbb3-type cytochrome c oxidase subunit 3</fullName>
    </recommendedName>
</protein>
<organism evidence="3 4">
    <name type="scientific">Carboxylicivirga linearis</name>
    <dbReference type="NCBI Taxonomy" id="1628157"/>
    <lineage>
        <taxon>Bacteria</taxon>
        <taxon>Pseudomonadati</taxon>
        <taxon>Bacteroidota</taxon>
        <taxon>Bacteroidia</taxon>
        <taxon>Marinilabiliales</taxon>
        <taxon>Marinilabiliaceae</taxon>
        <taxon>Carboxylicivirga</taxon>
    </lineage>
</organism>
<dbReference type="EMBL" id="JAGUCO010000027">
    <property type="protein sequence ID" value="MBS2100684.1"/>
    <property type="molecule type" value="Genomic_DNA"/>
</dbReference>
<proteinExistence type="predicted"/>
<evidence type="ECO:0008006" key="5">
    <source>
        <dbReference type="Google" id="ProtNLM"/>
    </source>
</evidence>
<gene>
    <name evidence="3" type="ORF">KEM10_20525</name>
</gene>
<accession>A0ABS5K0Q6</accession>
<dbReference type="Proteomes" id="UP000708576">
    <property type="component" value="Unassembled WGS sequence"/>
</dbReference>
<keyword evidence="2" id="KW-0472">Membrane</keyword>
<dbReference type="RefSeq" id="WP_212219014.1">
    <property type="nucleotide sequence ID" value="NZ_JAGUCO010000027.1"/>
</dbReference>
<keyword evidence="2" id="KW-1133">Transmembrane helix</keyword>
<name>A0ABS5K0Q6_9BACT</name>
<feature type="transmembrane region" description="Helical" evidence="2">
    <location>
        <begin position="6"/>
        <end position="25"/>
    </location>
</feature>
<evidence type="ECO:0000313" key="3">
    <source>
        <dbReference type="EMBL" id="MBS2100684.1"/>
    </source>
</evidence>
<reference evidence="3 4" key="1">
    <citation type="journal article" date="2015" name="Int. J. Syst. Evol. Microbiol.">
        <title>Carboxylicivirga linearis sp. nov., isolated from a sea cucumber culture pond.</title>
        <authorList>
            <person name="Wang F.Q."/>
            <person name="Zhou Y.X."/>
            <person name="Lin X.Z."/>
            <person name="Chen G.J."/>
            <person name="Du Z.J."/>
        </authorList>
    </citation>
    <scope>NUCLEOTIDE SEQUENCE [LARGE SCALE GENOMIC DNA]</scope>
    <source>
        <strain evidence="3 4">FB218</strain>
    </source>
</reference>
<evidence type="ECO:0000256" key="1">
    <source>
        <dbReference type="SAM" id="MobiDB-lite"/>
    </source>
</evidence>
<keyword evidence="2" id="KW-0812">Transmembrane</keyword>
<evidence type="ECO:0000256" key="2">
    <source>
        <dbReference type="SAM" id="Phobius"/>
    </source>
</evidence>
<evidence type="ECO:0000313" key="4">
    <source>
        <dbReference type="Proteomes" id="UP000708576"/>
    </source>
</evidence>
<keyword evidence="4" id="KW-1185">Reference proteome</keyword>
<sequence>MITWADVVTLSSLAIVLCIGIWGGIRDYKKRKAQEAKRFGDHSRPEPFDKRLENK</sequence>
<comment type="caution">
    <text evidence="3">The sequence shown here is derived from an EMBL/GenBank/DDBJ whole genome shotgun (WGS) entry which is preliminary data.</text>
</comment>